<evidence type="ECO:0000256" key="13">
    <source>
        <dbReference type="SAM" id="MobiDB-lite"/>
    </source>
</evidence>
<evidence type="ECO:0000256" key="11">
    <source>
        <dbReference type="ARBA" id="ARBA00045821"/>
    </source>
</evidence>
<dbReference type="GO" id="GO:0030154">
    <property type="term" value="P:cell differentiation"/>
    <property type="evidence" value="ECO:0007669"/>
    <property type="project" value="UniProtKB-KW"/>
</dbReference>
<keyword evidence="8" id="KW-0010">Activator</keyword>
<feature type="compositionally biased region" description="Basic residues" evidence="13">
    <location>
        <begin position="238"/>
        <end position="249"/>
    </location>
</feature>
<sequence>MEKTIKKKSQSRVRRPLNPFFLFSNENRKRLSLENPTLGNREVSRLLGTLWAQLEAKQKEEYIERAAVIYRQHLKDNPGYKFDPWVNKRVAVKRVAVNRKPKNFKIKSASNVIILRAVECPTLTPILSDASDDWCEIPAPTTHVEPITEEKLIFTKLLGLCRKNSKEYFDLQTKLALKSLNQQMSHWFLTPSLPIRRRYWKSSCGVNAVKKPLPIRRRYWKSSCGVNAVKKPFTGSVKRGRGRPKKRVKQVVTKSNDHFDNSSGHSNGFS</sequence>
<dbReference type="PANTHER" id="PTHR10270:SF161">
    <property type="entry name" value="SEX-DETERMINING REGION Y PROTEIN"/>
    <property type="match status" value="1"/>
</dbReference>
<comment type="similarity">
    <text evidence="2">Belongs to the SRY family.</text>
</comment>
<evidence type="ECO:0000256" key="2">
    <source>
        <dbReference type="ARBA" id="ARBA00005998"/>
    </source>
</evidence>
<dbReference type="EMBL" id="CAJPIZ010009877">
    <property type="protein sequence ID" value="CAG2112141.1"/>
    <property type="molecule type" value="Genomic_DNA"/>
</dbReference>
<evidence type="ECO:0000256" key="1">
    <source>
        <dbReference type="ARBA" id="ARBA00004324"/>
    </source>
</evidence>
<gene>
    <name evidence="15" type="ORF">OSB1V03_LOCUS12120</name>
</gene>
<dbReference type="Proteomes" id="UP000759131">
    <property type="component" value="Unassembled WGS sequence"/>
</dbReference>
<dbReference type="GO" id="GO:0007548">
    <property type="term" value="P:sex differentiation"/>
    <property type="evidence" value="ECO:0007669"/>
    <property type="project" value="UniProtKB-KW"/>
</dbReference>
<reference evidence="15" key="1">
    <citation type="submission" date="2020-11" db="EMBL/GenBank/DDBJ databases">
        <authorList>
            <person name="Tran Van P."/>
        </authorList>
    </citation>
    <scope>NUCLEOTIDE SEQUENCE</scope>
</reference>
<accession>A0A7R9KYS3</accession>
<organism evidence="15">
    <name type="scientific">Medioppia subpectinata</name>
    <dbReference type="NCBI Taxonomy" id="1979941"/>
    <lineage>
        <taxon>Eukaryota</taxon>
        <taxon>Metazoa</taxon>
        <taxon>Ecdysozoa</taxon>
        <taxon>Arthropoda</taxon>
        <taxon>Chelicerata</taxon>
        <taxon>Arachnida</taxon>
        <taxon>Acari</taxon>
        <taxon>Acariformes</taxon>
        <taxon>Sarcoptiformes</taxon>
        <taxon>Oribatida</taxon>
        <taxon>Brachypylina</taxon>
        <taxon>Oppioidea</taxon>
        <taxon>Oppiidae</taxon>
        <taxon>Medioppia</taxon>
    </lineage>
</organism>
<dbReference type="EMBL" id="OC864452">
    <property type="protein sequence ID" value="CAD7631711.1"/>
    <property type="molecule type" value="Genomic_DNA"/>
</dbReference>
<feature type="region of interest" description="Disordered" evidence="13">
    <location>
        <begin position="235"/>
        <end position="270"/>
    </location>
</feature>
<proteinExistence type="inferred from homology"/>
<feature type="domain" description="HMG box" evidence="14">
    <location>
        <begin position="13"/>
        <end position="81"/>
    </location>
</feature>
<dbReference type="InterPro" id="IPR009071">
    <property type="entry name" value="HMG_box_dom"/>
</dbReference>
<dbReference type="GO" id="GO:0005516">
    <property type="term" value="F:calmodulin binding"/>
    <property type="evidence" value="ECO:0007669"/>
    <property type="project" value="UniProtKB-KW"/>
</dbReference>
<feature type="compositionally biased region" description="Polar residues" evidence="13">
    <location>
        <begin position="261"/>
        <end position="270"/>
    </location>
</feature>
<evidence type="ECO:0000256" key="9">
    <source>
        <dbReference type="ARBA" id="ARBA00023163"/>
    </source>
</evidence>
<evidence type="ECO:0000256" key="4">
    <source>
        <dbReference type="ARBA" id="ARBA00022782"/>
    </source>
</evidence>
<evidence type="ECO:0000256" key="6">
    <source>
        <dbReference type="ARBA" id="ARBA00022928"/>
    </source>
</evidence>
<keyword evidence="9" id="KW-0804">Transcription</keyword>
<dbReference type="SMART" id="SM00398">
    <property type="entry name" value="HMG"/>
    <property type="match status" value="1"/>
</dbReference>
<evidence type="ECO:0000256" key="12">
    <source>
        <dbReference type="PROSITE-ProRule" id="PRU00267"/>
    </source>
</evidence>
<dbReference type="GO" id="GO:0000978">
    <property type="term" value="F:RNA polymerase II cis-regulatory region sequence-specific DNA binding"/>
    <property type="evidence" value="ECO:0007669"/>
    <property type="project" value="TreeGrafter"/>
</dbReference>
<dbReference type="PROSITE" id="PS50118">
    <property type="entry name" value="HMG_BOX_2"/>
    <property type="match status" value="1"/>
</dbReference>
<dbReference type="OrthoDB" id="6247875at2759"/>
<dbReference type="PANTHER" id="PTHR10270">
    <property type="entry name" value="SOX TRANSCRIPTION FACTOR"/>
    <property type="match status" value="1"/>
</dbReference>
<keyword evidence="16" id="KW-1185">Reference proteome</keyword>
<keyword evidence="5" id="KW-0112">Calmodulin-binding</keyword>
<evidence type="ECO:0000256" key="7">
    <source>
        <dbReference type="ARBA" id="ARBA00023125"/>
    </source>
</evidence>
<feature type="DNA-binding region" description="HMG box" evidence="12">
    <location>
        <begin position="13"/>
        <end position="81"/>
    </location>
</feature>
<dbReference type="SUPFAM" id="SSF47095">
    <property type="entry name" value="HMG-box"/>
    <property type="match status" value="1"/>
</dbReference>
<keyword evidence="4" id="KW-0221">Differentiation</keyword>
<dbReference type="Gene3D" id="1.10.30.10">
    <property type="entry name" value="High mobility group box domain"/>
    <property type="match status" value="1"/>
</dbReference>
<keyword evidence="7 12" id="KW-0238">DNA-binding</keyword>
<keyword evidence="6" id="KW-0726">Sexual differentiation</keyword>
<dbReference type="InterPro" id="IPR036910">
    <property type="entry name" value="HMG_box_dom_sf"/>
</dbReference>
<comment type="function">
    <text evidence="11">Transcriptional regulator that controls a genetic switch in male development. It is necessary and sufficient for initiating male sex determination by directing the development of supporting cell precursors (pre-Sertoli cells) as Sertoli rather than granulosa cells. Involved in different aspects of gene regulation including promoter activation or repression. Binds to the DNA consensus sequence 5'-[AT]AACAA[AT]-3'. SRY HMG box recognizes DNA by partial intercalation in the minor groove and promotes DNA bending. Also involved in pre-mRNA splicing. In male adult brain involved in the maintenance of motor functions of dopaminergic neurons.</text>
</comment>
<dbReference type="InterPro" id="IPR050140">
    <property type="entry name" value="SRY-related_HMG-box_TF-like"/>
</dbReference>
<dbReference type="GO" id="GO:0016607">
    <property type="term" value="C:nuclear speck"/>
    <property type="evidence" value="ECO:0007669"/>
    <property type="project" value="UniProtKB-SubCell"/>
</dbReference>
<name>A0A7R9KYS3_9ACAR</name>
<evidence type="ECO:0000256" key="10">
    <source>
        <dbReference type="ARBA" id="ARBA00032498"/>
    </source>
</evidence>
<evidence type="ECO:0000313" key="16">
    <source>
        <dbReference type="Proteomes" id="UP000759131"/>
    </source>
</evidence>
<comment type="subcellular location">
    <subcellularLocation>
        <location evidence="1">Nucleus speckle</location>
    </subcellularLocation>
</comment>
<keyword evidence="12" id="KW-0539">Nucleus</keyword>
<evidence type="ECO:0000256" key="5">
    <source>
        <dbReference type="ARBA" id="ARBA00022860"/>
    </source>
</evidence>
<evidence type="ECO:0000259" key="14">
    <source>
        <dbReference type="PROSITE" id="PS50118"/>
    </source>
</evidence>
<evidence type="ECO:0000313" key="15">
    <source>
        <dbReference type="EMBL" id="CAD7631711.1"/>
    </source>
</evidence>
<dbReference type="GO" id="GO:0001228">
    <property type="term" value="F:DNA-binding transcription activator activity, RNA polymerase II-specific"/>
    <property type="evidence" value="ECO:0007669"/>
    <property type="project" value="TreeGrafter"/>
</dbReference>
<dbReference type="AlphaFoldDB" id="A0A7R9KYS3"/>
<protein>
    <recommendedName>
        <fullName evidence="3">Sex-determining region Y protein</fullName>
    </recommendedName>
    <alternativeName>
        <fullName evidence="10">Testis-determining factor</fullName>
    </alternativeName>
</protein>
<evidence type="ECO:0000256" key="3">
    <source>
        <dbReference type="ARBA" id="ARBA00019052"/>
    </source>
</evidence>
<dbReference type="Pfam" id="PF00505">
    <property type="entry name" value="HMG_box"/>
    <property type="match status" value="1"/>
</dbReference>
<evidence type="ECO:0000256" key="8">
    <source>
        <dbReference type="ARBA" id="ARBA00023159"/>
    </source>
</evidence>